<dbReference type="AlphaFoldDB" id="A0AAE9CZ11"/>
<evidence type="ECO:0000313" key="2">
    <source>
        <dbReference type="EMBL" id="ULT88386.1"/>
    </source>
</evidence>
<dbReference type="PANTHER" id="PTHR23021">
    <property type="entry name" value="SERPENTINE RECEPTOR, CLASS T"/>
    <property type="match status" value="1"/>
</dbReference>
<proteinExistence type="predicted"/>
<name>A0AAE9CZ11_CAEBR</name>
<feature type="transmembrane region" description="Helical" evidence="1">
    <location>
        <begin position="42"/>
        <end position="63"/>
    </location>
</feature>
<accession>A0AAE9CZ11</accession>
<dbReference type="PANTHER" id="PTHR23021:SF33">
    <property type="entry name" value="SERPENTINE RECEPTOR, CLASS T"/>
    <property type="match status" value="1"/>
</dbReference>
<organism evidence="2 3">
    <name type="scientific">Caenorhabditis briggsae</name>
    <dbReference type="NCBI Taxonomy" id="6238"/>
    <lineage>
        <taxon>Eukaryota</taxon>
        <taxon>Metazoa</taxon>
        <taxon>Ecdysozoa</taxon>
        <taxon>Nematoda</taxon>
        <taxon>Chromadorea</taxon>
        <taxon>Rhabditida</taxon>
        <taxon>Rhabditina</taxon>
        <taxon>Rhabditomorpha</taxon>
        <taxon>Rhabditoidea</taxon>
        <taxon>Rhabditidae</taxon>
        <taxon>Peloderinae</taxon>
        <taxon>Caenorhabditis</taxon>
    </lineage>
</organism>
<keyword evidence="1" id="KW-0472">Membrane</keyword>
<evidence type="ECO:0000256" key="1">
    <source>
        <dbReference type="SAM" id="Phobius"/>
    </source>
</evidence>
<sequence>MAFRLMNIINFCLLGQGLGHLITFPCLMFPNLLRTFETVVRIIGGIMNTLWICDLPMVTLPAVSRVLLFSNTIPTRQSDRIIKFLLALLLSWICILLVYAVSFRYMMMYPPTWAYDYDVPFCHLFDTLEISLSFPCIIISFLSYSSIVYLIFVFIEMNDQTNQALLNYMWILHCYVNPCMLLVFNKSIREDCFRLLRTGKIDQPPRAAGTSIVTMS</sequence>
<keyword evidence="1" id="KW-0812">Transmembrane</keyword>
<reference evidence="2 3" key="1">
    <citation type="submission" date="2022-02" db="EMBL/GenBank/DDBJ databases">
        <title>Chromosome-level reference genomes for two strains of Caenorhabditis briggsae: an improved platform for comparative genomics.</title>
        <authorList>
            <person name="Stevens L."/>
            <person name="Andersen E.C."/>
        </authorList>
    </citation>
    <scope>NUCLEOTIDE SEQUENCE [LARGE SCALE GENOMIC DNA]</scope>
    <source>
        <strain evidence="2">QX1410_ONT</strain>
        <tissue evidence="2">Whole-organism</tissue>
    </source>
</reference>
<gene>
    <name evidence="2" type="ORF">L3Y34_007529</name>
</gene>
<evidence type="ECO:0000313" key="3">
    <source>
        <dbReference type="Proteomes" id="UP000827892"/>
    </source>
</evidence>
<feature type="transmembrane region" description="Helical" evidence="1">
    <location>
        <begin position="7"/>
        <end position="30"/>
    </location>
</feature>
<keyword evidence="1" id="KW-1133">Transmembrane helix</keyword>
<feature type="transmembrane region" description="Helical" evidence="1">
    <location>
        <begin position="132"/>
        <end position="153"/>
    </location>
</feature>
<dbReference type="InterPro" id="IPR019425">
    <property type="entry name" value="7TM_GPCR_serpentine_rcpt_Srt"/>
</dbReference>
<feature type="transmembrane region" description="Helical" evidence="1">
    <location>
        <begin position="84"/>
        <end position="107"/>
    </location>
</feature>
<dbReference type="Proteomes" id="UP000827892">
    <property type="component" value="Chromosome V"/>
</dbReference>
<dbReference type="EMBL" id="CP090895">
    <property type="protein sequence ID" value="ULT88386.1"/>
    <property type="molecule type" value="Genomic_DNA"/>
</dbReference>
<protein>
    <submittedName>
        <fullName evidence="2">Uncharacterized protein</fullName>
    </submittedName>
</protein>
<feature type="transmembrane region" description="Helical" evidence="1">
    <location>
        <begin position="165"/>
        <end position="184"/>
    </location>
</feature>